<proteinExistence type="predicted"/>
<organism evidence="1">
    <name type="scientific">viral metagenome</name>
    <dbReference type="NCBI Taxonomy" id="1070528"/>
    <lineage>
        <taxon>unclassified sequences</taxon>
        <taxon>metagenomes</taxon>
        <taxon>organismal metagenomes</taxon>
    </lineage>
</organism>
<accession>A0A2V0RAN9</accession>
<evidence type="ECO:0000313" key="1">
    <source>
        <dbReference type="EMBL" id="GBH22157.1"/>
    </source>
</evidence>
<protein>
    <submittedName>
        <fullName evidence="1">Uncharacterized protein</fullName>
    </submittedName>
</protein>
<name>A0A2V0RAN9_9ZZZZ</name>
<sequence length="766" mass="88359">MVRKSLNLQVLNDEFLVSLFNDNYNSYMCSNVLDTFVGRRSILELHERLTGVNLKVTAGVLIHRPTIDPLLRSSTREFMGMVLENLSWIASVPQQSNEQHKIYAKLAQEQIRVINNLNIQGKERYMTALIVCFKLQVDIKKNFVQCENHTKALRELFDVDATQVYNQFSNIQNHTNMIELLLVCYIKSMSSKIENIDQCQLYANHIVQTRAEHVKYVSKVNETTLWAMTAYLRDAKKWFISPYSTSKANAHMFIVLDYFNYKLELPTISRKSVGDIMTHSTAFDKSYFQSKLMKYNLKRAVDMDNDGIASICELACRGGTFKVSNERRIAYLIFVTGAAYNDTDPRFEMIRELNSGTERFAENVREFFNINMDGFDCTVGRCLVGKLVDLYNNRLYRKQKGIDALMKDVVVNDPPLESDIRSTRIRNASRLLAIIRDAGISLKAHDYTDITLIIHSYREINSTEIMYVLSMCGVSVAIVGSDQILMYDKYSGEVKTVGRETEYMKDAYKEIYNYFGESKEDSSLTIHFYVMTTNKAQYSKSDTLSLIDLVAEYTDEIDEYTLISDMNYNVIEIVLPDMCCHMADPMKQWNDKGNRCRKGNVNSELHCYMTYQDIGVTDERMCCDKVRHAVNSVMELLDSGLCYLMKSGVQHGHNMAMLVVGRCSGFDNVEDPGLIRRQNETTTIGTLYESVVYDRMRNVRWNRNISDSQDEIDLIGEVIRDLRNKFKRQVMGFSIDKVEEDIRKSVEKLEVLSHNNNRKGKFSALR</sequence>
<dbReference type="AlphaFoldDB" id="A0A2V0RAN9"/>
<dbReference type="EMBL" id="BDQA01000709">
    <property type="protein sequence ID" value="GBH22157.1"/>
    <property type="molecule type" value="Genomic_RNA"/>
</dbReference>
<comment type="caution">
    <text evidence="1">The sequence shown here is derived from an EMBL/GenBank/DDBJ whole genome shotgun (WGS) entry which is preliminary data.</text>
</comment>
<reference evidence="1" key="1">
    <citation type="submission" date="2017-04" db="EMBL/GenBank/DDBJ databases">
        <title>Unveiling RNA virosphere associated with marine microorganisms.</title>
        <authorList>
            <person name="Urayama S."/>
            <person name="Takaki Y."/>
            <person name="Nishi S."/>
            <person name="Yoshida Y."/>
            <person name="Deguchi S."/>
            <person name="Takai K."/>
            <person name="Nunoura T."/>
        </authorList>
    </citation>
    <scope>NUCLEOTIDE SEQUENCE</scope>
</reference>